<name>A0A6A4ZJI5_9STRA</name>
<feature type="non-terminal residue" evidence="2">
    <location>
        <position position="269"/>
    </location>
</feature>
<dbReference type="PANTHER" id="PTHR10887:SF341">
    <property type="entry name" value="NFX1-TYPE ZINC FINGER-CONTAINING PROTEIN 1"/>
    <property type="match status" value="1"/>
</dbReference>
<dbReference type="OrthoDB" id="2423195at2759"/>
<feature type="non-terminal residue" evidence="2">
    <location>
        <position position="1"/>
    </location>
</feature>
<evidence type="ECO:0000313" key="2">
    <source>
        <dbReference type="EMBL" id="KAF0712328.1"/>
    </source>
</evidence>
<dbReference type="PANTHER" id="PTHR10887">
    <property type="entry name" value="DNA2/NAM7 HELICASE FAMILY"/>
    <property type="match status" value="1"/>
</dbReference>
<comment type="caution">
    <text evidence="2">The sequence shown here is derived from an EMBL/GenBank/DDBJ whole genome shotgun (WGS) entry which is preliminary data.</text>
</comment>
<dbReference type="InterPro" id="IPR045055">
    <property type="entry name" value="DNA2/NAM7-like"/>
</dbReference>
<feature type="domain" description="DNA2/NAM7 helicase helicase" evidence="1">
    <location>
        <begin position="6"/>
        <end position="260"/>
    </location>
</feature>
<accession>A0A6A4ZJI5</accession>
<dbReference type="SUPFAM" id="SSF52540">
    <property type="entry name" value="P-loop containing nucleoside triphosphate hydrolases"/>
    <property type="match status" value="1"/>
</dbReference>
<dbReference type="GO" id="GO:0031048">
    <property type="term" value="P:regulatory ncRNA-mediated heterochromatin formation"/>
    <property type="evidence" value="ECO:0007669"/>
    <property type="project" value="TreeGrafter"/>
</dbReference>
<dbReference type="AlphaFoldDB" id="A0A6A4ZJI5"/>
<reference evidence="2" key="1">
    <citation type="submission" date="2019-06" db="EMBL/GenBank/DDBJ databases">
        <title>Genomics analysis of Aphanomyces spp. identifies a new class of oomycete effector associated with host adaptation.</title>
        <authorList>
            <person name="Gaulin E."/>
        </authorList>
    </citation>
    <scope>NUCLEOTIDE SEQUENCE</scope>
    <source>
        <strain evidence="2">CBS 578.67</strain>
    </source>
</reference>
<dbReference type="Pfam" id="PF13086">
    <property type="entry name" value="AAA_11"/>
    <property type="match status" value="1"/>
</dbReference>
<sequence>FAAAMTQDVCLIQGPPGTGKSYVGTKIVHGILKNSRRALGPILVVCYTNHALDQFLEALVGEKIVPLGNVVRVGGRSKSTALKSRTLHALRQTAYESREEHHAFRATVRGCYEIEESTLAAFDVASDARQALFVGWLGRMYPDELAEICGDENDDLRRTAQDRLNFKAMRCRQWEAGEMQYNGGERARVSEMWMLPLDTRAEILAVWRDEFTNVYNAQFVDDVDEYEARVQKIAELSNAKTLRLLKNATVVGMTTTGCAMHQDLVRCLA</sequence>
<dbReference type="Gene3D" id="3.40.50.300">
    <property type="entry name" value="P-loop containing nucleotide triphosphate hydrolases"/>
    <property type="match status" value="1"/>
</dbReference>
<dbReference type="GO" id="GO:0031380">
    <property type="term" value="C:nuclear RNA-directed RNA polymerase complex"/>
    <property type="evidence" value="ECO:0007669"/>
    <property type="project" value="TreeGrafter"/>
</dbReference>
<proteinExistence type="predicted"/>
<gene>
    <name evidence="2" type="ORF">As57867_004853</name>
</gene>
<dbReference type="GO" id="GO:0004386">
    <property type="term" value="F:helicase activity"/>
    <property type="evidence" value="ECO:0007669"/>
    <property type="project" value="InterPro"/>
</dbReference>
<dbReference type="EMBL" id="VJMH01001314">
    <property type="protein sequence ID" value="KAF0712328.1"/>
    <property type="molecule type" value="Genomic_DNA"/>
</dbReference>
<dbReference type="InterPro" id="IPR027417">
    <property type="entry name" value="P-loop_NTPase"/>
</dbReference>
<evidence type="ECO:0000259" key="1">
    <source>
        <dbReference type="Pfam" id="PF13086"/>
    </source>
</evidence>
<protein>
    <recommendedName>
        <fullName evidence="1">DNA2/NAM7 helicase helicase domain-containing protein</fullName>
    </recommendedName>
</protein>
<dbReference type="InterPro" id="IPR041677">
    <property type="entry name" value="DNA2/NAM7_AAA_11"/>
</dbReference>
<organism evidence="2">
    <name type="scientific">Aphanomyces stellatus</name>
    <dbReference type="NCBI Taxonomy" id="120398"/>
    <lineage>
        <taxon>Eukaryota</taxon>
        <taxon>Sar</taxon>
        <taxon>Stramenopiles</taxon>
        <taxon>Oomycota</taxon>
        <taxon>Saprolegniomycetes</taxon>
        <taxon>Saprolegniales</taxon>
        <taxon>Verrucalvaceae</taxon>
        <taxon>Aphanomyces</taxon>
    </lineage>
</organism>